<dbReference type="InParanoid" id="T1HTK4"/>
<dbReference type="EMBL" id="ACPB03011669">
    <property type="status" value="NOT_ANNOTATED_CDS"/>
    <property type="molecule type" value="Genomic_DNA"/>
</dbReference>
<dbReference type="InterPro" id="IPR018370">
    <property type="entry name" value="Chaperonin_Cpn60_CS"/>
</dbReference>
<evidence type="ECO:0008006" key="8">
    <source>
        <dbReference type="Google" id="ProtNLM"/>
    </source>
</evidence>
<dbReference type="eggNOG" id="KOG0356">
    <property type="taxonomic scope" value="Eukaryota"/>
</dbReference>
<evidence type="ECO:0000256" key="5">
    <source>
        <dbReference type="RuleBase" id="RU000418"/>
    </source>
</evidence>
<dbReference type="AlphaFoldDB" id="T1HTK4"/>
<evidence type="ECO:0000313" key="6">
    <source>
        <dbReference type="EnsemblMetazoa" id="RPRC007374-PA"/>
    </source>
</evidence>
<proteinExistence type="inferred from homology"/>
<dbReference type="InterPro" id="IPR027410">
    <property type="entry name" value="TCP-1-like_intermed_sf"/>
</dbReference>
<organism evidence="6 7">
    <name type="scientific">Rhodnius prolixus</name>
    <name type="common">Triatomid bug</name>
    <dbReference type="NCBI Taxonomy" id="13249"/>
    <lineage>
        <taxon>Eukaryota</taxon>
        <taxon>Metazoa</taxon>
        <taxon>Ecdysozoa</taxon>
        <taxon>Arthropoda</taxon>
        <taxon>Hexapoda</taxon>
        <taxon>Insecta</taxon>
        <taxon>Pterygota</taxon>
        <taxon>Neoptera</taxon>
        <taxon>Paraneoptera</taxon>
        <taxon>Hemiptera</taxon>
        <taxon>Heteroptera</taxon>
        <taxon>Panheteroptera</taxon>
        <taxon>Cimicomorpha</taxon>
        <taxon>Reduviidae</taxon>
        <taxon>Triatominae</taxon>
        <taxon>Rhodnius</taxon>
    </lineage>
</organism>
<dbReference type="PANTHER" id="PTHR45633">
    <property type="entry name" value="60 KDA HEAT SHOCK PROTEIN, MITOCHONDRIAL"/>
    <property type="match status" value="1"/>
</dbReference>
<dbReference type="InterPro" id="IPR027409">
    <property type="entry name" value="GroEL-like_apical_dom_sf"/>
</dbReference>
<dbReference type="Gene3D" id="3.30.260.10">
    <property type="entry name" value="TCP-1-like chaperonin intermediate domain"/>
    <property type="match status" value="1"/>
</dbReference>
<dbReference type="NCBIfam" id="NF009487">
    <property type="entry name" value="PRK12849.1"/>
    <property type="match status" value="1"/>
</dbReference>
<keyword evidence="4" id="KW-0143">Chaperone</keyword>
<dbReference type="InterPro" id="IPR027413">
    <property type="entry name" value="GROEL-like_equatorial_sf"/>
</dbReference>
<evidence type="ECO:0000256" key="2">
    <source>
        <dbReference type="ARBA" id="ARBA00022741"/>
    </source>
</evidence>
<dbReference type="VEuPathDB" id="VectorBase:RPRC007374"/>
<dbReference type="Gene3D" id="3.50.7.10">
    <property type="entry name" value="GroEL"/>
    <property type="match status" value="1"/>
</dbReference>
<comment type="similarity">
    <text evidence="1 5">Belongs to the chaperonin (HSP60) family.</text>
</comment>
<keyword evidence="2" id="KW-0547">Nucleotide-binding</keyword>
<dbReference type="HOGENOM" id="CLU_016503_3_0_1"/>
<keyword evidence="3" id="KW-0067">ATP-binding</keyword>
<dbReference type="GO" id="GO:0140662">
    <property type="term" value="F:ATP-dependent protein folding chaperone"/>
    <property type="evidence" value="ECO:0007669"/>
    <property type="project" value="InterPro"/>
</dbReference>
<evidence type="ECO:0000313" key="7">
    <source>
        <dbReference type="Proteomes" id="UP000015103"/>
    </source>
</evidence>
<reference evidence="6" key="1">
    <citation type="submission" date="2015-05" db="UniProtKB">
        <authorList>
            <consortium name="EnsemblMetazoa"/>
        </authorList>
    </citation>
    <scope>IDENTIFICATION</scope>
</reference>
<sequence length="544" mass="58886">MLYRIETFTRVSKFLTCPECPKLMSLISKRNAKDITFGANARQMMLRGVDLIADAVGLTLGPKGRFVILEQYKAYPKITKDGVTVAKSLDLKDSFLSVGAKLVQELAENTNKKAGDGTTTATVLARAIAKEGINIIDKGANPIEIRRGMMMAVDVAQEHLLQMSKTVATREEILQVAKISANGDSSIGELIAEAMDKVGRKGVILVNEGKAGYDQIEMIRGMQFESGYVSPYFINNKKVHFKNAFILFSNGKITQISSLLHSLELCVKKKRPLVIVADEISGDALTTLIVNKIDHGLQVCAVTSPGYAQGRVESLRDMAVATGGTVFDDEAALGLSDLTEDHLGEAGEVIITKDDTIFLKGKGKKQLIEKRLQMIDYLSEQAKNDILKENLEERRGRLSSGVAIICVGGQTDFDRGEKKDRVTDALNATKAAIEEGIVAGGGTALIRCRKVLDQMKMENSDQKLGVEVVKRCLHVPCYMIAENAGACGSIVTETVGSETGDFGYDAINEIYGDMFDAGIIDPKGCRTALRDAACIASLITTAEA</sequence>
<dbReference type="Pfam" id="PF00118">
    <property type="entry name" value="Cpn60_TCP1"/>
    <property type="match status" value="1"/>
</dbReference>
<dbReference type="NCBIfam" id="NF009488">
    <property type="entry name" value="PRK12850.1"/>
    <property type="match status" value="1"/>
</dbReference>
<evidence type="ECO:0000256" key="4">
    <source>
        <dbReference type="ARBA" id="ARBA00023186"/>
    </source>
</evidence>
<protein>
    <recommendedName>
        <fullName evidence="8">Heat shock protein 60</fullName>
    </recommendedName>
</protein>
<dbReference type="Gene3D" id="1.10.560.10">
    <property type="entry name" value="GroEL-like equatorial domain"/>
    <property type="match status" value="1"/>
</dbReference>
<dbReference type="PROSITE" id="PS00296">
    <property type="entry name" value="CHAPERONINS_CPN60"/>
    <property type="match status" value="1"/>
</dbReference>
<dbReference type="NCBIfam" id="NF009489">
    <property type="entry name" value="PRK12851.1"/>
    <property type="match status" value="1"/>
</dbReference>
<dbReference type="CDD" id="cd03344">
    <property type="entry name" value="GroEL"/>
    <property type="match status" value="1"/>
</dbReference>
<dbReference type="EMBL" id="ACPB03011671">
    <property type="status" value="NOT_ANNOTATED_CDS"/>
    <property type="molecule type" value="Genomic_DNA"/>
</dbReference>
<dbReference type="FunFam" id="3.50.7.10:FF:000001">
    <property type="entry name" value="60 kDa chaperonin"/>
    <property type="match status" value="1"/>
</dbReference>
<dbReference type="EMBL" id="ACPB03011670">
    <property type="status" value="NOT_ANNOTATED_CDS"/>
    <property type="molecule type" value="Genomic_DNA"/>
</dbReference>
<dbReference type="InterPro" id="IPR001844">
    <property type="entry name" value="Cpn60/GroEL"/>
</dbReference>
<dbReference type="NCBIfam" id="NF000592">
    <property type="entry name" value="PRK00013.1"/>
    <property type="match status" value="1"/>
</dbReference>
<keyword evidence="7" id="KW-1185">Reference proteome</keyword>
<dbReference type="SUPFAM" id="SSF52029">
    <property type="entry name" value="GroEL apical domain-like"/>
    <property type="match status" value="1"/>
</dbReference>
<name>T1HTK4_RHOPR</name>
<evidence type="ECO:0000256" key="1">
    <source>
        <dbReference type="ARBA" id="ARBA00006607"/>
    </source>
</evidence>
<dbReference type="OMA" id="DRRCNMG"/>
<dbReference type="GO" id="GO:0042026">
    <property type="term" value="P:protein refolding"/>
    <property type="evidence" value="ECO:0007669"/>
    <property type="project" value="InterPro"/>
</dbReference>
<dbReference type="SUPFAM" id="SSF54849">
    <property type="entry name" value="GroEL-intermediate domain like"/>
    <property type="match status" value="1"/>
</dbReference>
<dbReference type="PRINTS" id="PR00298">
    <property type="entry name" value="CHAPERONIN60"/>
</dbReference>
<accession>T1HTK4</accession>
<dbReference type="InterPro" id="IPR002423">
    <property type="entry name" value="Cpn60/GroEL/TCP-1"/>
</dbReference>
<dbReference type="Proteomes" id="UP000015103">
    <property type="component" value="Unassembled WGS sequence"/>
</dbReference>
<dbReference type="EnsemblMetazoa" id="RPRC007374-RA">
    <property type="protein sequence ID" value="RPRC007374-PA"/>
    <property type="gene ID" value="RPRC007374"/>
</dbReference>
<dbReference type="STRING" id="13249.T1HTK4"/>
<dbReference type="SUPFAM" id="SSF48592">
    <property type="entry name" value="GroEL equatorial domain-like"/>
    <property type="match status" value="1"/>
</dbReference>
<dbReference type="GO" id="GO:0005524">
    <property type="term" value="F:ATP binding"/>
    <property type="evidence" value="ECO:0007669"/>
    <property type="project" value="UniProtKB-KW"/>
</dbReference>
<evidence type="ECO:0000256" key="3">
    <source>
        <dbReference type="ARBA" id="ARBA00022840"/>
    </source>
</evidence>